<evidence type="ECO:0000259" key="1">
    <source>
        <dbReference type="Pfam" id="PF13449"/>
    </source>
</evidence>
<dbReference type="InterPro" id="IPR027372">
    <property type="entry name" value="Phytase-like_dom"/>
</dbReference>
<gene>
    <name evidence="2" type="ORF">AUQ48_04705</name>
</gene>
<protein>
    <recommendedName>
        <fullName evidence="1">Phytase-like domain-containing protein</fullName>
    </recommendedName>
</protein>
<dbReference type="EMBL" id="LOMZ01000001">
    <property type="protein sequence ID" value="PLC11668.1"/>
    <property type="molecule type" value="Genomic_DNA"/>
</dbReference>
<reference evidence="2 3" key="1">
    <citation type="submission" date="2015-12" db="EMBL/GenBank/DDBJ databases">
        <authorList>
            <person name="Shamseldin A."/>
            <person name="Moawad H."/>
            <person name="Abd El-Rahim W.M."/>
            <person name="Sadowsky M.J."/>
        </authorList>
    </citation>
    <scope>NUCLEOTIDE SEQUENCE [LARGE SCALE GENOMIC DNA]</scope>
    <source>
        <strain evidence="2 3">S43</strain>
    </source>
</reference>
<evidence type="ECO:0000313" key="3">
    <source>
        <dbReference type="Proteomes" id="UP000234632"/>
    </source>
</evidence>
<comment type="caution">
    <text evidence="2">The sequence shown here is derived from an EMBL/GenBank/DDBJ whole genome shotgun (WGS) entry which is preliminary data.</text>
</comment>
<name>A0A2N4T0A9_9MICC</name>
<dbReference type="AlphaFoldDB" id="A0A2N4T0A9"/>
<dbReference type="PANTHER" id="PTHR37957:SF1">
    <property type="entry name" value="PHYTASE-LIKE DOMAIN-CONTAINING PROTEIN"/>
    <property type="match status" value="1"/>
</dbReference>
<dbReference type="Pfam" id="PF13449">
    <property type="entry name" value="Phytase-like"/>
    <property type="match status" value="1"/>
</dbReference>
<dbReference type="PANTHER" id="PTHR37957">
    <property type="entry name" value="BLR7070 PROTEIN"/>
    <property type="match status" value="1"/>
</dbReference>
<evidence type="ECO:0000313" key="2">
    <source>
        <dbReference type="EMBL" id="PLC11668.1"/>
    </source>
</evidence>
<feature type="domain" description="Phytase-like" evidence="1">
    <location>
        <begin position="1"/>
        <end position="292"/>
    </location>
</feature>
<proteinExistence type="predicted"/>
<organism evidence="2 3">
    <name type="scientific">Kocuria flava</name>
    <dbReference type="NCBI Taxonomy" id="446860"/>
    <lineage>
        <taxon>Bacteria</taxon>
        <taxon>Bacillati</taxon>
        <taxon>Actinomycetota</taxon>
        <taxon>Actinomycetes</taxon>
        <taxon>Micrococcales</taxon>
        <taxon>Micrococcaceae</taxon>
        <taxon>Kocuria</taxon>
    </lineage>
</organism>
<accession>A0A2N4T0A9</accession>
<dbReference type="Proteomes" id="UP000234632">
    <property type="component" value="Unassembled WGS sequence"/>
</dbReference>
<dbReference type="RefSeq" id="WP_101851403.1">
    <property type="nucleotide sequence ID" value="NZ_LOMZ01000001.1"/>
</dbReference>
<sequence length="301" mass="32586">MSDNGFGTKTNSRDYQLAVHRIAAALDGGRTRALGTTTFSDPEGHIGWEIWRDGGCAAAGDLPAGCVCPAPDRMLTGWDFGLESIQVAKDRTLWFGDEFGPCLLHTDAQGRLLEAPVKLPGVTSPADPDTQAPAANFADSKGFEGMAIVPSSRTLYLMLAGVTAEDGAAGLAADRRIYEVRLGAGNRATAFTGEFIGYRMERPECSVGDLVAVSAHQFLMLERDDTQAEDAQFKKVFLVDTRDRDRDGCADNRELVDLLDAADPQRLAAADGTYRMPFVTFDLLEDLRVDHRLLPGAVETR</sequence>